<feature type="transmembrane region" description="Helical" evidence="1">
    <location>
        <begin position="70"/>
        <end position="94"/>
    </location>
</feature>
<name>A0A832I482_UNCEI</name>
<evidence type="ECO:0000313" key="3">
    <source>
        <dbReference type="EMBL" id="HGZ44188.1"/>
    </source>
</evidence>
<dbReference type="GO" id="GO:0016020">
    <property type="term" value="C:membrane"/>
    <property type="evidence" value="ECO:0007669"/>
    <property type="project" value="InterPro"/>
</dbReference>
<dbReference type="AlphaFoldDB" id="A0A832I482"/>
<dbReference type="PANTHER" id="PTHR34220:SF7">
    <property type="entry name" value="SENSOR HISTIDINE KINASE YPDA"/>
    <property type="match status" value="1"/>
</dbReference>
<dbReference type="SUPFAM" id="SSF55874">
    <property type="entry name" value="ATPase domain of HSP90 chaperone/DNA topoisomerase II/histidine kinase"/>
    <property type="match status" value="1"/>
</dbReference>
<dbReference type="InterPro" id="IPR036890">
    <property type="entry name" value="HATPase_C_sf"/>
</dbReference>
<gene>
    <name evidence="3" type="ORF">ENR23_12380</name>
</gene>
<dbReference type="PANTHER" id="PTHR34220">
    <property type="entry name" value="SENSOR HISTIDINE KINASE YPDA"/>
    <property type="match status" value="1"/>
</dbReference>
<reference evidence="3" key="1">
    <citation type="journal article" date="2020" name="mSystems">
        <title>Genome- and Community-Level Interaction Insights into Carbon Utilization and Element Cycling Functions of Hydrothermarchaeota in Hydrothermal Sediment.</title>
        <authorList>
            <person name="Zhou Z."/>
            <person name="Liu Y."/>
            <person name="Xu W."/>
            <person name="Pan J."/>
            <person name="Luo Z.H."/>
            <person name="Li M."/>
        </authorList>
    </citation>
    <scope>NUCLEOTIDE SEQUENCE [LARGE SCALE GENOMIC DNA]</scope>
    <source>
        <strain evidence="3">SpSt-381</strain>
    </source>
</reference>
<sequence>MTRAYVVCQTLGWTAYAVSGSLLNLLFGRGLSAAMVATLVSGCALAALGTHRLRAEAHRRGWFGLRVRALVPRLLAAAVTVAVAVELAVWAIGLHVTRVYSLATSTPAVMVATTLNWVFVLVLWTSLYAGVQFFRRYRAAEIRRLELEVAAREAQLRALSAQIHPHFLFNALNSLRALVSEDPGRARDLITGLSELMRYALHAGRRESVLLAEELAVVEDYLALEGARFEDRLRWTVAADPALGALRIPPMALQTLVENAVKHGIAHLPEGGTVSVEARRDGGRLRLTVRNPGRLAAARDGGVGLDNVRERLRLRHGAGASLALAEDGAGGVVAVLDLPADAGATGDAR</sequence>
<feature type="transmembrane region" description="Helical" evidence="1">
    <location>
        <begin position="114"/>
        <end position="134"/>
    </location>
</feature>
<organism evidence="3">
    <name type="scientific">Eiseniibacteriota bacterium</name>
    <dbReference type="NCBI Taxonomy" id="2212470"/>
    <lineage>
        <taxon>Bacteria</taxon>
        <taxon>Candidatus Eiseniibacteriota</taxon>
    </lineage>
</organism>
<evidence type="ECO:0000256" key="1">
    <source>
        <dbReference type="SAM" id="Phobius"/>
    </source>
</evidence>
<comment type="caution">
    <text evidence="3">The sequence shown here is derived from an EMBL/GenBank/DDBJ whole genome shotgun (WGS) entry which is preliminary data.</text>
</comment>
<keyword evidence="3" id="KW-0418">Kinase</keyword>
<dbReference type="EMBL" id="DSQF01000025">
    <property type="protein sequence ID" value="HGZ44188.1"/>
    <property type="molecule type" value="Genomic_DNA"/>
</dbReference>
<dbReference type="Gene3D" id="3.30.565.10">
    <property type="entry name" value="Histidine kinase-like ATPase, C-terminal domain"/>
    <property type="match status" value="1"/>
</dbReference>
<keyword evidence="3" id="KW-0808">Transferase</keyword>
<dbReference type="InterPro" id="IPR010559">
    <property type="entry name" value="Sig_transdc_His_kin_internal"/>
</dbReference>
<feature type="transmembrane region" description="Helical" evidence="1">
    <location>
        <begin position="27"/>
        <end position="49"/>
    </location>
</feature>
<accession>A0A832I482</accession>
<dbReference type="Pfam" id="PF06580">
    <property type="entry name" value="His_kinase"/>
    <property type="match status" value="1"/>
</dbReference>
<keyword evidence="1" id="KW-0812">Transmembrane</keyword>
<dbReference type="InterPro" id="IPR050640">
    <property type="entry name" value="Bact_2-comp_sensor_kinase"/>
</dbReference>
<keyword evidence="1" id="KW-1133">Transmembrane helix</keyword>
<feature type="domain" description="Signal transduction histidine kinase internal region" evidence="2">
    <location>
        <begin position="154"/>
        <end position="233"/>
    </location>
</feature>
<keyword evidence="1" id="KW-0472">Membrane</keyword>
<proteinExistence type="predicted"/>
<evidence type="ECO:0000259" key="2">
    <source>
        <dbReference type="Pfam" id="PF06580"/>
    </source>
</evidence>
<dbReference type="GO" id="GO:0000155">
    <property type="term" value="F:phosphorelay sensor kinase activity"/>
    <property type="evidence" value="ECO:0007669"/>
    <property type="project" value="InterPro"/>
</dbReference>
<protein>
    <submittedName>
        <fullName evidence="3">Histidine kinase</fullName>
    </submittedName>
</protein>